<dbReference type="EMBL" id="UOFK01000056">
    <property type="protein sequence ID" value="VAW74170.1"/>
    <property type="molecule type" value="Genomic_DNA"/>
</dbReference>
<reference evidence="2" key="1">
    <citation type="submission" date="2018-06" db="EMBL/GenBank/DDBJ databases">
        <authorList>
            <person name="Zhirakovskaya E."/>
        </authorList>
    </citation>
    <scope>NUCLEOTIDE SEQUENCE</scope>
</reference>
<keyword evidence="1" id="KW-0472">Membrane</keyword>
<protein>
    <submittedName>
        <fullName evidence="2">Uncharacterized protein</fullName>
    </submittedName>
</protein>
<evidence type="ECO:0000313" key="2">
    <source>
        <dbReference type="EMBL" id="VAW74170.1"/>
    </source>
</evidence>
<dbReference type="AlphaFoldDB" id="A0A3B0YBH8"/>
<evidence type="ECO:0000256" key="1">
    <source>
        <dbReference type="SAM" id="Phobius"/>
    </source>
</evidence>
<accession>A0A3B0YBH8</accession>
<organism evidence="2">
    <name type="scientific">hydrothermal vent metagenome</name>
    <dbReference type="NCBI Taxonomy" id="652676"/>
    <lineage>
        <taxon>unclassified sequences</taxon>
        <taxon>metagenomes</taxon>
        <taxon>ecological metagenomes</taxon>
    </lineage>
</organism>
<proteinExistence type="predicted"/>
<feature type="non-terminal residue" evidence="2">
    <location>
        <position position="57"/>
    </location>
</feature>
<name>A0A3B0YBH8_9ZZZZ</name>
<gene>
    <name evidence="2" type="ORF">MNBD_GAMMA13-744</name>
</gene>
<feature type="transmembrane region" description="Helical" evidence="1">
    <location>
        <begin position="6"/>
        <end position="25"/>
    </location>
</feature>
<keyword evidence="1" id="KW-1133">Transmembrane helix</keyword>
<sequence>MTGYMPWWMGALALSSVVTGFWFMLGRSLGVSGSWSRVVTWREGISVALAEAPFRAN</sequence>
<keyword evidence="1" id="KW-0812">Transmembrane</keyword>